<gene>
    <name evidence="2" type="ORF">ALEPTO_LOCUS3993</name>
</gene>
<dbReference type="Proteomes" id="UP000789508">
    <property type="component" value="Unassembled WGS sequence"/>
</dbReference>
<evidence type="ECO:0000256" key="1">
    <source>
        <dbReference type="SAM" id="MobiDB-lite"/>
    </source>
</evidence>
<keyword evidence="3" id="KW-1185">Reference proteome</keyword>
<feature type="compositionally biased region" description="Basic and acidic residues" evidence="1">
    <location>
        <begin position="194"/>
        <end position="203"/>
    </location>
</feature>
<feature type="non-terminal residue" evidence="2">
    <location>
        <position position="475"/>
    </location>
</feature>
<comment type="caution">
    <text evidence="2">The sequence shown here is derived from an EMBL/GenBank/DDBJ whole genome shotgun (WGS) entry which is preliminary data.</text>
</comment>
<dbReference type="OrthoDB" id="2329773at2759"/>
<feature type="compositionally biased region" description="Acidic residues" evidence="1">
    <location>
        <begin position="204"/>
        <end position="219"/>
    </location>
</feature>
<organism evidence="2 3">
    <name type="scientific">Ambispora leptoticha</name>
    <dbReference type="NCBI Taxonomy" id="144679"/>
    <lineage>
        <taxon>Eukaryota</taxon>
        <taxon>Fungi</taxon>
        <taxon>Fungi incertae sedis</taxon>
        <taxon>Mucoromycota</taxon>
        <taxon>Glomeromycotina</taxon>
        <taxon>Glomeromycetes</taxon>
        <taxon>Archaeosporales</taxon>
        <taxon>Ambisporaceae</taxon>
        <taxon>Ambispora</taxon>
    </lineage>
</organism>
<sequence>MSAEPQASDFKPITFEAKPNPELIIKSVLEHFTYLKFRNKKGNTVSISEKSEIATTFYEELKFCHDQRNQAEQAFRDTVECLLKHHDKKVKKYVKHLKGDDCQFLTFQECNQYWTRLATEHYREEGNLYQLQHRANAEKRVMEFDTKIGQKWVDEDAVKPVLWKNIQITTMSKVEDDVGDDESESESDNDYDETGNKSDKNDIEIECESESDDDTTDDEFDESYCTAEIINISDHEAVYQHGELKKWVLENRRNVESTMKFIKEKKVDLDPKDASFVKRILDTWAYKWKSEFNETMSESTYTATWIAPDFEILKNKDPGLFNSSWCEMIHPSSKWRRQNVYKSNKKTGRKCDGIIFIKSSTIERLVFENVCSPKKEKHLKYYKDLNKSFRNAIDTLCKRFWTNRQGDVEICRKYNISVDLLSNYKLENQGELWRICLAGKDKFLAERIYKLEIPWKFEDDWTKLADVCKMLLLIE</sequence>
<protein>
    <submittedName>
        <fullName evidence="2">11274_t:CDS:1</fullName>
    </submittedName>
</protein>
<feature type="compositionally biased region" description="Acidic residues" evidence="1">
    <location>
        <begin position="177"/>
        <end position="193"/>
    </location>
</feature>
<proteinExistence type="predicted"/>
<feature type="region of interest" description="Disordered" evidence="1">
    <location>
        <begin position="174"/>
        <end position="219"/>
    </location>
</feature>
<name>A0A9N8ZYV5_9GLOM</name>
<reference evidence="2" key="1">
    <citation type="submission" date="2021-06" db="EMBL/GenBank/DDBJ databases">
        <authorList>
            <person name="Kallberg Y."/>
            <person name="Tangrot J."/>
            <person name="Rosling A."/>
        </authorList>
    </citation>
    <scope>NUCLEOTIDE SEQUENCE</scope>
    <source>
        <strain evidence="2">FL130A</strain>
    </source>
</reference>
<evidence type="ECO:0000313" key="2">
    <source>
        <dbReference type="EMBL" id="CAG8511372.1"/>
    </source>
</evidence>
<dbReference type="AlphaFoldDB" id="A0A9N8ZYV5"/>
<evidence type="ECO:0000313" key="3">
    <source>
        <dbReference type="Proteomes" id="UP000789508"/>
    </source>
</evidence>
<dbReference type="EMBL" id="CAJVPS010000838">
    <property type="protein sequence ID" value="CAG8511372.1"/>
    <property type="molecule type" value="Genomic_DNA"/>
</dbReference>
<accession>A0A9N8ZYV5</accession>